<dbReference type="InterPro" id="IPR021268">
    <property type="entry name" value="DUF2845"/>
</dbReference>
<accession>A0A3M3WHR8</accession>
<name>A0A3M3WHR8_PSEA0</name>
<dbReference type="Proteomes" id="UP000272627">
    <property type="component" value="Unassembled WGS sequence"/>
</dbReference>
<evidence type="ECO:0000313" key="2">
    <source>
        <dbReference type="EMBL" id="RMO57322.1"/>
    </source>
</evidence>
<dbReference type="Pfam" id="PF11006">
    <property type="entry name" value="DUF2845"/>
    <property type="match status" value="1"/>
</dbReference>
<evidence type="ECO:0000313" key="4">
    <source>
        <dbReference type="Proteomes" id="UP000275613"/>
    </source>
</evidence>
<evidence type="ECO:0000313" key="1">
    <source>
        <dbReference type="EMBL" id="RMM00289.1"/>
    </source>
</evidence>
<evidence type="ECO:0008006" key="5">
    <source>
        <dbReference type="Google" id="ProtNLM"/>
    </source>
</evidence>
<proteinExistence type="predicted"/>
<dbReference type="EMBL" id="RBPV01000262">
    <property type="protein sequence ID" value="RMO57322.1"/>
    <property type="molecule type" value="Genomic_DNA"/>
</dbReference>
<dbReference type="EMBL" id="RBOA01000229">
    <property type="protein sequence ID" value="RMM00289.1"/>
    <property type="molecule type" value="Genomic_DNA"/>
</dbReference>
<dbReference type="Proteomes" id="UP000275613">
    <property type="component" value="Unassembled WGS sequence"/>
</dbReference>
<organism evidence="2 4">
    <name type="scientific">Pseudomonas amygdali pv. eriobotryae</name>
    <dbReference type="NCBI Taxonomy" id="129137"/>
    <lineage>
        <taxon>Bacteria</taxon>
        <taxon>Pseudomonadati</taxon>
        <taxon>Pseudomonadota</taxon>
        <taxon>Gammaproteobacteria</taxon>
        <taxon>Pseudomonadales</taxon>
        <taxon>Pseudomonadaceae</taxon>
        <taxon>Pseudomonas</taxon>
        <taxon>Pseudomonas amygdali</taxon>
    </lineage>
</organism>
<gene>
    <name evidence="2" type="ORF">ALQ39_100348</name>
    <name evidence="1" type="ORF">ALQ86_100314</name>
</gene>
<sequence>MCTSSMPAWVRPSQMVKSSAPSTSTVNEALARTRIKLLINLTLATLAGSVATSSYATSTLRCGNQLVSKWDRAFEVQQKCGEPVSQEVLGTQETFNSNYRRSEAVRIEEWIYGPDNGMYQYLRFEGGRLVRIESKRRT</sequence>
<dbReference type="AlphaFoldDB" id="A0A3M3WHR8"/>
<evidence type="ECO:0000313" key="3">
    <source>
        <dbReference type="Proteomes" id="UP000272627"/>
    </source>
</evidence>
<reference evidence="3 4" key="1">
    <citation type="submission" date="2018-08" db="EMBL/GenBank/DDBJ databases">
        <title>Recombination of ecologically and evolutionarily significant loci maintains genetic cohesion in the Pseudomonas syringae species complex.</title>
        <authorList>
            <person name="Dillon M."/>
            <person name="Thakur S."/>
            <person name="Almeida R.N.D."/>
            <person name="Weir B.S."/>
            <person name="Guttman D.S."/>
        </authorList>
    </citation>
    <scope>NUCLEOTIDE SEQUENCE [LARGE SCALE GENOMIC DNA]</scope>
    <source>
        <strain evidence="2 4">ICMP 4316</strain>
        <strain evidence="1 3">ICMP 8636</strain>
    </source>
</reference>
<comment type="caution">
    <text evidence="2">The sequence shown here is derived from an EMBL/GenBank/DDBJ whole genome shotgun (WGS) entry which is preliminary data.</text>
</comment>
<protein>
    <recommendedName>
        <fullName evidence="5">DUF2845 domain-containing protein</fullName>
    </recommendedName>
</protein>